<protein>
    <recommendedName>
        <fullName evidence="1">Prolyl 4-hydroxylase alpha subunit Fe(2+) 2OG dioxygenase domain-containing protein</fullName>
    </recommendedName>
</protein>
<dbReference type="Gene3D" id="2.60.120.620">
    <property type="entry name" value="q2cbj1_9rhob like domain"/>
    <property type="match status" value="1"/>
</dbReference>
<evidence type="ECO:0000259" key="1">
    <source>
        <dbReference type="Pfam" id="PF13640"/>
    </source>
</evidence>
<keyword evidence="3" id="KW-1185">Reference proteome</keyword>
<feature type="domain" description="Prolyl 4-hydroxylase alpha subunit Fe(2+) 2OG dioxygenase" evidence="1">
    <location>
        <begin position="95"/>
        <end position="166"/>
    </location>
</feature>
<dbReference type="PANTHER" id="PTHR14049:SF9">
    <property type="entry name" value="PROCOLLAGEN-PROLINE 3-DIOXYGENASE"/>
    <property type="match status" value="1"/>
</dbReference>
<sequence>MAEAKQEHPRLVLHNFLTLHQCKELEFIHKSNSTVGYRANVFSTTLSHLIATSSPHLLMPFVPIRERLKEKVEEFFGCEYELCVEFTGLISWCRGASIGWHSDDNRPYLKQRAFAAVCYLNSYGRDFKGGLFHFQDGEPTTIEPLAGDVVIYTADSRNIHSVDEVVQFFCWKASDLQTSKVTIDSGKVVELSQCRRKKINCLKSVFLKDHQLAEMVFSCMTSNVWGLPFFDWAAFNSAVALWEDYASKLREQLLRSVPYWRTHQSVFDVPYDGC</sequence>
<evidence type="ECO:0000313" key="2">
    <source>
        <dbReference type="EMBL" id="KAE8076414.1"/>
    </source>
</evidence>
<dbReference type="InterPro" id="IPR039575">
    <property type="entry name" value="P3H"/>
</dbReference>
<dbReference type="OrthoDB" id="427071at2759"/>
<organism evidence="2 3">
    <name type="scientific">Carpinus fangiana</name>
    <dbReference type="NCBI Taxonomy" id="176857"/>
    <lineage>
        <taxon>Eukaryota</taxon>
        <taxon>Viridiplantae</taxon>
        <taxon>Streptophyta</taxon>
        <taxon>Embryophyta</taxon>
        <taxon>Tracheophyta</taxon>
        <taxon>Spermatophyta</taxon>
        <taxon>Magnoliopsida</taxon>
        <taxon>eudicotyledons</taxon>
        <taxon>Gunneridae</taxon>
        <taxon>Pentapetalae</taxon>
        <taxon>rosids</taxon>
        <taxon>fabids</taxon>
        <taxon>Fagales</taxon>
        <taxon>Betulaceae</taxon>
        <taxon>Carpinus</taxon>
    </lineage>
</organism>
<dbReference type="GO" id="GO:0032963">
    <property type="term" value="P:collagen metabolic process"/>
    <property type="evidence" value="ECO:0007669"/>
    <property type="project" value="InterPro"/>
</dbReference>
<gene>
    <name evidence="2" type="ORF">FH972_015069</name>
</gene>
<reference evidence="2 3" key="1">
    <citation type="submission" date="2019-06" db="EMBL/GenBank/DDBJ databases">
        <title>A chromosomal-level reference genome of Carpinus fangiana (Coryloideae, Betulaceae).</title>
        <authorList>
            <person name="Yang X."/>
            <person name="Wang Z."/>
            <person name="Zhang L."/>
            <person name="Hao G."/>
            <person name="Liu J."/>
            <person name="Yang Y."/>
        </authorList>
    </citation>
    <scope>NUCLEOTIDE SEQUENCE [LARGE SCALE GENOMIC DNA]</scope>
    <source>
        <strain evidence="2">Cfa_2016G</strain>
        <tissue evidence="2">Leaf</tissue>
    </source>
</reference>
<dbReference type="AlphaFoldDB" id="A0A5N6RCN1"/>
<dbReference type="InterPro" id="IPR044862">
    <property type="entry name" value="Pro_4_hyd_alph_FE2OG_OXY"/>
</dbReference>
<dbReference type="EMBL" id="CM017326">
    <property type="protein sequence ID" value="KAE8076414.1"/>
    <property type="molecule type" value="Genomic_DNA"/>
</dbReference>
<accession>A0A5N6RCN1</accession>
<dbReference type="Pfam" id="PF13640">
    <property type="entry name" value="2OG-FeII_Oxy_3"/>
    <property type="match status" value="1"/>
</dbReference>
<proteinExistence type="predicted"/>
<dbReference type="PANTHER" id="PTHR14049">
    <property type="entry name" value="LEPRECAN 1"/>
    <property type="match status" value="1"/>
</dbReference>
<dbReference type="Proteomes" id="UP000327013">
    <property type="component" value="Chromosome 6"/>
</dbReference>
<evidence type="ECO:0000313" key="3">
    <source>
        <dbReference type="Proteomes" id="UP000327013"/>
    </source>
</evidence>
<name>A0A5N6RCN1_9ROSI</name>